<dbReference type="Pfam" id="PF00916">
    <property type="entry name" value="Sulfate_transp"/>
    <property type="match status" value="1"/>
</dbReference>
<evidence type="ECO:0000256" key="4">
    <source>
        <dbReference type="ARBA" id="ARBA00023136"/>
    </source>
</evidence>
<comment type="subcellular location">
    <subcellularLocation>
        <location evidence="1">Membrane</location>
        <topology evidence="1">Multi-pass membrane protein</topology>
    </subcellularLocation>
</comment>
<feature type="chain" id="PRO_5005536931" evidence="7">
    <location>
        <begin position="22"/>
        <end position="446"/>
    </location>
</feature>
<dbReference type="SUPFAM" id="SSF52091">
    <property type="entry name" value="SpoIIaa-like"/>
    <property type="match status" value="1"/>
</dbReference>
<dbReference type="EMBL" id="GL349447">
    <property type="protein sequence ID" value="KNC47566.1"/>
    <property type="molecule type" value="Genomic_DNA"/>
</dbReference>
<dbReference type="GO" id="GO:0016020">
    <property type="term" value="C:membrane"/>
    <property type="evidence" value="ECO:0007669"/>
    <property type="project" value="UniProtKB-SubCell"/>
</dbReference>
<gene>
    <name evidence="9" type="ORF">AMSG_02591</name>
</gene>
<dbReference type="STRING" id="461836.A0A0L0D689"/>
<feature type="signal peptide" evidence="7">
    <location>
        <begin position="1"/>
        <end position="21"/>
    </location>
</feature>
<dbReference type="InterPro" id="IPR001902">
    <property type="entry name" value="SLC26A/SulP_fam"/>
</dbReference>
<dbReference type="Pfam" id="PF01740">
    <property type="entry name" value="STAS"/>
    <property type="match status" value="1"/>
</dbReference>
<dbReference type="CDD" id="cd07042">
    <property type="entry name" value="STAS_SulP_like_sulfate_transporter"/>
    <property type="match status" value="1"/>
</dbReference>
<keyword evidence="7" id="KW-0732">Signal</keyword>
<dbReference type="PROSITE" id="PS50801">
    <property type="entry name" value="STAS"/>
    <property type="match status" value="1"/>
</dbReference>
<dbReference type="PANTHER" id="PTHR11814">
    <property type="entry name" value="SULFATE TRANSPORTER"/>
    <property type="match status" value="1"/>
</dbReference>
<accession>A0A0L0D689</accession>
<feature type="transmembrane region" description="Helical" evidence="6">
    <location>
        <begin position="50"/>
        <end position="70"/>
    </location>
</feature>
<dbReference type="InterPro" id="IPR036513">
    <property type="entry name" value="STAS_dom_sf"/>
</dbReference>
<feature type="compositionally biased region" description="Polar residues" evidence="5">
    <location>
        <begin position="394"/>
        <end position="415"/>
    </location>
</feature>
<evidence type="ECO:0000313" key="9">
    <source>
        <dbReference type="EMBL" id="KNC47566.1"/>
    </source>
</evidence>
<evidence type="ECO:0000256" key="7">
    <source>
        <dbReference type="SAM" id="SignalP"/>
    </source>
</evidence>
<dbReference type="Gene3D" id="3.30.750.24">
    <property type="entry name" value="STAS domain"/>
    <property type="match status" value="1"/>
</dbReference>
<dbReference type="InterPro" id="IPR011547">
    <property type="entry name" value="SLC26A/SulP_dom"/>
</dbReference>
<keyword evidence="4 6" id="KW-0472">Membrane</keyword>
<feature type="domain" description="STAS" evidence="8">
    <location>
        <begin position="241"/>
        <end position="352"/>
    </location>
</feature>
<dbReference type="RefSeq" id="XP_013759498.1">
    <property type="nucleotide sequence ID" value="XM_013904044.1"/>
</dbReference>
<sequence length="446" mass="47232">MAIPSEFVLLVLALVFSKALSIDTRWDVNVVGSIPGGLPSLTVPSLGSDMVGAALANSIILAVIGFAVSIAIGKTFEKQLELSVRPNQELLAMGIANVFGSFLLSYPSCGSLSRSVVSAESGVKSPINILFSSTLVAIIVAVLTGPFEATPQAVLAAVILVALKRLLLQVRELPALYRIKRADGLVWAFVFTAVLVVGVTEGLILGMVFSLLIVLYKQMRPYTAVMGRFPGTRLYGSVAQYGDQVVEWPRIKIVHFGAELFYANVAFLEDTIEGVVRSTPGLAAIVLDISTFSDIDISSARDLSRIHADLTDRHIRLLFAHPRKRLRSLFAAEKTVPIEDMFIDVHDACLYAMEVGPIVPDATDSDSNGSSTTAAIWPGYGSVGWSPIPSVVSLSSDSEPTTTAPSTHAEPSTAISGHHRSAPSSAPSSGISSSSSYLSSSASPTV</sequence>
<dbReference type="AlphaFoldDB" id="A0A0L0D689"/>
<proteinExistence type="predicted"/>
<feature type="transmembrane region" description="Helical" evidence="6">
    <location>
        <begin position="188"/>
        <end position="216"/>
    </location>
</feature>
<reference evidence="9 10" key="1">
    <citation type="submission" date="2010-05" db="EMBL/GenBank/DDBJ databases">
        <title>The Genome Sequence of Thecamonas trahens ATCC 50062.</title>
        <authorList>
            <consortium name="The Broad Institute Genome Sequencing Platform"/>
            <person name="Russ C."/>
            <person name="Cuomo C."/>
            <person name="Shea T."/>
            <person name="Young S.K."/>
            <person name="Zeng Q."/>
            <person name="Koehrsen M."/>
            <person name="Haas B."/>
            <person name="Borodovsky M."/>
            <person name="Guigo R."/>
            <person name="Alvarado L."/>
            <person name="Berlin A."/>
            <person name="Bochicchio J."/>
            <person name="Borenstein D."/>
            <person name="Chapman S."/>
            <person name="Chen Z."/>
            <person name="Freedman E."/>
            <person name="Gellesch M."/>
            <person name="Goldberg J."/>
            <person name="Griggs A."/>
            <person name="Gujja S."/>
            <person name="Heilman E."/>
            <person name="Heiman D."/>
            <person name="Hepburn T."/>
            <person name="Howarth C."/>
            <person name="Jen D."/>
            <person name="Larson L."/>
            <person name="Mehta T."/>
            <person name="Park D."/>
            <person name="Pearson M."/>
            <person name="Roberts A."/>
            <person name="Saif S."/>
            <person name="Shenoy N."/>
            <person name="Sisk P."/>
            <person name="Stolte C."/>
            <person name="Sykes S."/>
            <person name="Thomson T."/>
            <person name="Walk T."/>
            <person name="White J."/>
            <person name="Yandava C."/>
            <person name="Burger G."/>
            <person name="Gray M.W."/>
            <person name="Holland P.W.H."/>
            <person name="King N."/>
            <person name="Lang F.B.F."/>
            <person name="Roger A.J."/>
            <person name="Ruiz-Trillo I."/>
            <person name="Lander E."/>
            <person name="Nusbaum C."/>
        </authorList>
    </citation>
    <scope>NUCLEOTIDE SEQUENCE [LARGE SCALE GENOMIC DNA]</scope>
    <source>
        <strain evidence="9 10">ATCC 50062</strain>
    </source>
</reference>
<name>A0A0L0D689_THETB</name>
<keyword evidence="3 6" id="KW-1133">Transmembrane helix</keyword>
<feature type="transmembrane region" description="Helical" evidence="6">
    <location>
        <begin position="152"/>
        <end position="168"/>
    </location>
</feature>
<evidence type="ECO:0000259" key="8">
    <source>
        <dbReference type="PROSITE" id="PS50801"/>
    </source>
</evidence>
<keyword evidence="10" id="KW-1185">Reference proteome</keyword>
<evidence type="ECO:0000256" key="5">
    <source>
        <dbReference type="SAM" id="MobiDB-lite"/>
    </source>
</evidence>
<keyword evidence="2 6" id="KW-0812">Transmembrane</keyword>
<evidence type="ECO:0000256" key="3">
    <source>
        <dbReference type="ARBA" id="ARBA00022989"/>
    </source>
</evidence>
<dbReference type="GeneID" id="25562259"/>
<protein>
    <submittedName>
        <fullName evidence="9">Sulfate transporter</fullName>
    </submittedName>
</protein>
<feature type="compositionally biased region" description="Low complexity" evidence="5">
    <location>
        <begin position="422"/>
        <end position="446"/>
    </location>
</feature>
<dbReference type="InterPro" id="IPR002645">
    <property type="entry name" value="STAS_dom"/>
</dbReference>
<dbReference type="eggNOG" id="KOG0236">
    <property type="taxonomic scope" value="Eukaryota"/>
</dbReference>
<dbReference type="OMA" id="FRRENDI"/>
<feature type="region of interest" description="Disordered" evidence="5">
    <location>
        <begin position="394"/>
        <end position="446"/>
    </location>
</feature>
<evidence type="ECO:0000313" key="10">
    <source>
        <dbReference type="Proteomes" id="UP000054408"/>
    </source>
</evidence>
<evidence type="ECO:0000256" key="6">
    <source>
        <dbReference type="SAM" id="Phobius"/>
    </source>
</evidence>
<evidence type="ECO:0000256" key="2">
    <source>
        <dbReference type="ARBA" id="ARBA00022692"/>
    </source>
</evidence>
<feature type="transmembrane region" description="Helical" evidence="6">
    <location>
        <begin position="127"/>
        <end position="145"/>
    </location>
</feature>
<dbReference type="OrthoDB" id="288203at2759"/>
<dbReference type="GO" id="GO:0055085">
    <property type="term" value="P:transmembrane transport"/>
    <property type="evidence" value="ECO:0007669"/>
    <property type="project" value="InterPro"/>
</dbReference>
<organism evidence="9 10">
    <name type="scientific">Thecamonas trahens ATCC 50062</name>
    <dbReference type="NCBI Taxonomy" id="461836"/>
    <lineage>
        <taxon>Eukaryota</taxon>
        <taxon>Apusozoa</taxon>
        <taxon>Apusomonadida</taxon>
        <taxon>Apusomonadidae</taxon>
        <taxon>Thecamonas</taxon>
    </lineage>
</organism>
<dbReference type="Proteomes" id="UP000054408">
    <property type="component" value="Unassembled WGS sequence"/>
</dbReference>
<evidence type="ECO:0000256" key="1">
    <source>
        <dbReference type="ARBA" id="ARBA00004141"/>
    </source>
</evidence>